<name>X1JR66_9ZZZZ</name>
<accession>X1JR66</accession>
<dbReference type="AlphaFoldDB" id="X1JR66"/>
<gene>
    <name evidence="2" type="ORF">S03H2_47513</name>
</gene>
<sequence length="54" mass="5599">MAIGKGTEPEKLGAKKNLGIGELPSSQTDPLGKGKGPTNKTDGSAYKGNEGRWK</sequence>
<proteinExistence type="predicted"/>
<feature type="region of interest" description="Disordered" evidence="1">
    <location>
        <begin position="1"/>
        <end position="54"/>
    </location>
</feature>
<protein>
    <submittedName>
        <fullName evidence="2">Uncharacterized protein</fullName>
    </submittedName>
</protein>
<organism evidence="2">
    <name type="scientific">marine sediment metagenome</name>
    <dbReference type="NCBI Taxonomy" id="412755"/>
    <lineage>
        <taxon>unclassified sequences</taxon>
        <taxon>metagenomes</taxon>
        <taxon>ecological metagenomes</taxon>
    </lineage>
</organism>
<evidence type="ECO:0000256" key="1">
    <source>
        <dbReference type="SAM" id="MobiDB-lite"/>
    </source>
</evidence>
<evidence type="ECO:0000313" key="2">
    <source>
        <dbReference type="EMBL" id="GAH72298.1"/>
    </source>
</evidence>
<dbReference type="EMBL" id="BARU01029899">
    <property type="protein sequence ID" value="GAH72298.1"/>
    <property type="molecule type" value="Genomic_DNA"/>
</dbReference>
<comment type="caution">
    <text evidence="2">The sequence shown here is derived from an EMBL/GenBank/DDBJ whole genome shotgun (WGS) entry which is preliminary data.</text>
</comment>
<reference evidence="2" key="1">
    <citation type="journal article" date="2014" name="Front. Microbiol.">
        <title>High frequency of phylogenetically diverse reductive dehalogenase-homologous genes in deep subseafloor sedimentary metagenomes.</title>
        <authorList>
            <person name="Kawai M."/>
            <person name="Futagami T."/>
            <person name="Toyoda A."/>
            <person name="Takaki Y."/>
            <person name="Nishi S."/>
            <person name="Hori S."/>
            <person name="Arai W."/>
            <person name="Tsubouchi T."/>
            <person name="Morono Y."/>
            <person name="Uchiyama I."/>
            <person name="Ito T."/>
            <person name="Fujiyama A."/>
            <person name="Inagaki F."/>
            <person name="Takami H."/>
        </authorList>
    </citation>
    <scope>NUCLEOTIDE SEQUENCE</scope>
    <source>
        <strain evidence="2">Expedition CK06-06</strain>
    </source>
</reference>